<dbReference type="Pfam" id="PF01546">
    <property type="entry name" value="Peptidase_M20"/>
    <property type="match status" value="1"/>
</dbReference>
<dbReference type="GO" id="GO:0050118">
    <property type="term" value="F:N-acetyldiaminopimelate deacetylase activity"/>
    <property type="evidence" value="ECO:0007669"/>
    <property type="project" value="UniProtKB-ARBA"/>
</dbReference>
<protein>
    <submittedName>
        <fullName evidence="3">Amidohydrolase</fullName>
    </submittedName>
</protein>
<dbReference type="InterPro" id="IPR011650">
    <property type="entry name" value="Peptidase_M20_dimer"/>
</dbReference>
<keyword evidence="1" id="KW-0378">Hydrolase</keyword>
<feature type="domain" description="Peptidase M20 dimerisation" evidence="2">
    <location>
        <begin position="187"/>
        <end position="279"/>
    </location>
</feature>
<reference evidence="3" key="1">
    <citation type="submission" date="2021-06" db="EMBL/GenBank/DDBJ databases">
        <title>Elioraea tepida, sp. nov., a moderately thermophilic aerobic anoxygenic phototrophic bacterium isolated from an alkaline siliceous hot spring mat community in Yellowstone National Park, WY, USA.</title>
        <authorList>
            <person name="Saini M.K."/>
            <person name="Yoshida S."/>
            <person name="Sebastian A."/>
            <person name="Hirose S."/>
            <person name="Hara E."/>
            <person name="Tamaki H."/>
            <person name="Soulier N.T."/>
            <person name="Albert I."/>
            <person name="Hanada S."/>
            <person name="Bryant D.A."/>
            <person name="Tank M."/>
        </authorList>
    </citation>
    <scope>NUCLEOTIDE SEQUENCE</scope>
    <source>
        <strain evidence="3">MS-P2</strain>
    </source>
</reference>
<dbReference type="KEGG" id="elio:KO353_02925"/>
<dbReference type="Proteomes" id="UP000694001">
    <property type="component" value="Chromosome"/>
</dbReference>
<dbReference type="PANTHER" id="PTHR11014">
    <property type="entry name" value="PEPTIDASE M20 FAMILY MEMBER"/>
    <property type="match status" value="1"/>
</dbReference>
<evidence type="ECO:0000259" key="2">
    <source>
        <dbReference type="Pfam" id="PF07687"/>
    </source>
</evidence>
<dbReference type="FunFam" id="3.30.70.360:FF:000001">
    <property type="entry name" value="N-acetyldiaminopimelate deacetylase"/>
    <property type="match status" value="1"/>
</dbReference>
<keyword evidence="4" id="KW-1185">Reference proteome</keyword>
<dbReference type="InterPro" id="IPR017439">
    <property type="entry name" value="Amidohydrolase"/>
</dbReference>
<evidence type="ECO:0000256" key="1">
    <source>
        <dbReference type="ARBA" id="ARBA00022801"/>
    </source>
</evidence>
<dbReference type="GO" id="GO:0019877">
    <property type="term" value="P:diaminopimelate biosynthetic process"/>
    <property type="evidence" value="ECO:0007669"/>
    <property type="project" value="UniProtKB-ARBA"/>
</dbReference>
<dbReference type="RefSeq" id="WP_218286274.1">
    <property type="nucleotide sequence ID" value="NZ_CP076448.1"/>
</dbReference>
<dbReference type="CDD" id="cd05666">
    <property type="entry name" value="M20_Acy1-like"/>
    <property type="match status" value="1"/>
</dbReference>
<proteinExistence type="predicted"/>
<accession>A0A975U4I5</accession>
<dbReference type="AlphaFoldDB" id="A0A975U4I5"/>
<dbReference type="InterPro" id="IPR002933">
    <property type="entry name" value="Peptidase_M20"/>
</dbReference>
<dbReference type="NCBIfam" id="TIGR01891">
    <property type="entry name" value="amidohydrolases"/>
    <property type="match status" value="1"/>
</dbReference>
<evidence type="ECO:0000313" key="4">
    <source>
        <dbReference type="Proteomes" id="UP000694001"/>
    </source>
</evidence>
<organism evidence="3 4">
    <name type="scientific">Elioraea tepida</name>
    <dbReference type="NCBI Taxonomy" id="2843330"/>
    <lineage>
        <taxon>Bacteria</taxon>
        <taxon>Pseudomonadati</taxon>
        <taxon>Pseudomonadota</taxon>
        <taxon>Alphaproteobacteria</taxon>
        <taxon>Acetobacterales</taxon>
        <taxon>Elioraeaceae</taxon>
        <taxon>Elioraea</taxon>
    </lineage>
</organism>
<evidence type="ECO:0000313" key="3">
    <source>
        <dbReference type="EMBL" id="QXM25218.1"/>
    </source>
</evidence>
<sequence length="394" mass="42218">MPVHNRIAAFHDEMIAWRRDFHAHPELAFEEVRTAAVVAEKLKAFGVDEVHTGLARTGVVGVIRGAEPGPGAIGLRADMDALPIQEETGAPYASTRPGVMHACGHDGHTTMLLGAARYLAETRNFAGTVYLFFQPAEEMGGGAEVMIREGLFDRFPADRVFALHNWPKAPAGMFLWRTGPVMAAVAAIDITVTGKGAHGAMPNLGIDPVLVGAHIITALQGVVARNLDPVESGVLSITWLEGGFAHNVIPETVRLRGTARWLTPETGALLEQRTIETAENIARAFGATAKAEFQRAYPATVNEAESTALARDAAIAVQGEAQVAEMPRPTMGGEDFAFMLEHKPGAYLMLGGGRGEDDAAVHHPRYDFNDDILPIGASWFATLAERLLPRRAAG</sequence>
<gene>
    <name evidence="3" type="ORF">KO353_02925</name>
</gene>
<name>A0A975U4I5_9PROT</name>
<dbReference type="PIRSF" id="PIRSF005962">
    <property type="entry name" value="Pept_M20D_amidohydro"/>
    <property type="match status" value="1"/>
</dbReference>
<dbReference type="EMBL" id="CP076448">
    <property type="protein sequence ID" value="QXM25218.1"/>
    <property type="molecule type" value="Genomic_DNA"/>
</dbReference>
<dbReference type="PANTHER" id="PTHR11014:SF63">
    <property type="entry name" value="METALLOPEPTIDASE, PUTATIVE (AFU_ORTHOLOGUE AFUA_6G09600)-RELATED"/>
    <property type="match status" value="1"/>
</dbReference>
<dbReference type="Pfam" id="PF07687">
    <property type="entry name" value="M20_dimer"/>
    <property type="match status" value="1"/>
</dbReference>